<dbReference type="EMBL" id="QYZP01000001">
    <property type="protein sequence ID" value="RJN32579.1"/>
    <property type="molecule type" value="Genomic_DNA"/>
</dbReference>
<dbReference type="SUPFAM" id="SSF103473">
    <property type="entry name" value="MFS general substrate transporter"/>
    <property type="match status" value="2"/>
</dbReference>
<dbReference type="AlphaFoldDB" id="A0A3A4G2Y9"/>
<organism evidence="2 3">
    <name type="scientific">Nesterenkonia natronophila</name>
    <dbReference type="NCBI Taxonomy" id="2174932"/>
    <lineage>
        <taxon>Bacteria</taxon>
        <taxon>Bacillati</taxon>
        <taxon>Actinomycetota</taxon>
        <taxon>Actinomycetes</taxon>
        <taxon>Micrococcales</taxon>
        <taxon>Micrococcaceae</taxon>
        <taxon>Nesterenkonia</taxon>
    </lineage>
</organism>
<feature type="transmembrane region" description="Helical" evidence="1">
    <location>
        <begin position="116"/>
        <end position="137"/>
    </location>
</feature>
<feature type="transmembrane region" description="Helical" evidence="1">
    <location>
        <begin position="178"/>
        <end position="203"/>
    </location>
</feature>
<feature type="transmembrane region" description="Helical" evidence="1">
    <location>
        <begin position="90"/>
        <end position="110"/>
    </location>
</feature>
<feature type="transmembrane region" description="Helical" evidence="1">
    <location>
        <begin position="394"/>
        <end position="412"/>
    </location>
</feature>
<dbReference type="Gene3D" id="1.20.1250.20">
    <property type="entry name" value="MFS general substrate transporter like domains"/>
    <property type="match status" value="1"/>
</dbReference>
<keyword evidence="1" id="KW-0472">Membrane</keyword>
<sequence length="424" mass="46017">MRMRPCAPDTGWVPWFGLSLFVAAASAGYFYNLTFVQLGLVDLGARVLELSEGRIARAMALLAGVTLFVAVGTGLVMHRRRWSESFEIKLRLLAVVVVLQTLLTALAPLLSSEVGLIVWIVIASVGLGLGVPSLFGLTCDLVPTRHRGTVAAAVTSVAFLPAAVFSSDWRIEQFAAQLLWLMVPSAVALVILAFVPWPVTAALSGQHRLPRYGPGRFVTQDARGGLRRAFTLSLVLMFGLYFVDSLGFLRVVDTPVYMGSAWHSTDSGTLWAIGITHVIAAVLAGILYRALPQRVLLGWVFGLFALVQLSYVLHALTTPELPPTLGLPLLYAVAVSIYTVLNFSLWADFSTPATIARNTAIGVGVSGWLATFLSTSLSIWWSAIELPFAEHLRAVAAISLLLFSLCVLLFLLPERQRFHQEESS</sequence>
<keyword evidence="1" id="KW-0812">Transmembrane</keyword>
<dbReference type="InterPro" id="IPR036259">
    <property type="entry name" value="MFS_trans_sf"/>
</dbReference>
<evidence type="ECO:0000256" key="1">
    <source>
        <dbReference type="SAM" id="Phobius"/>
    </source>
</evidence>
<feature type="transmembrane region" description="Helical" evidence="1">
    <location>
        <begin position="229"/>
        <end position="249"/>
    </location>
</feature>
<feature type="transmembrane region" description="Helical" evidence="1">
    <location>
        <begin position="269"/>
        <end position="288"/>
    </location>
</feature>
<name>A0A3A4G2Y9_9MICC</name>
<proteinExistence type="predicted"/>
<feature type="transmembrane region" description="Helical" evidence="1">
    <location>
        <begin position="55"/>
        <end position="78"/>
    </location>
</feature>
<feature type="transmembrane region" description="Helical" evidence="1">
    <location>
        <begin position="295"/>
        <end position="313"/>
    </location>
</feature>
<feature type="transmembrane region" description="Helical" evidence="1">
    <location>
        <begin position="12"/>
        <end position="35"/>
    </location>
</feature>
<feature type="transmembrane region" description="Helical" evidence="1">
    <location>
        <begin position="149"/>
        <end position="166"/>
    </location>
</feature>
<evidence type="ECO:0000313" key="2">
    <source>
        <dbReference type="EMBL" id="RJN32579.1"/>
    </source>
</evidence>
<reference evidence="2 3" key="1">
    <citation type="submission" date="2018-09" db="EMBL/GenBank/DDBJ databases">
        <title>Nesterenkonia natronophila sp. nov., an alkaliphilic actinobacteriume isolated from a soda lake, and emended description of the genus Nesterenkonia.</title>
        <authorList>
            <person name="Menes R.J."/>
            <person name="Iriarte A."/>
        </authorList>
    </citation>
    <scope>NUCLEOTIDE SEQUENCE [LARGE SCALE GENOMIC DNA]</scope>
    <source>
        <strain evidence="2 3">M8</strain>
    </source>
</reference>
<evidence type="ECO:0000313" key="3">
    <source>
        <dbReference type="Proteomes" id="UP000266615"/>
    </source>
</evidence>
<gene>
    <name evidence="2" type="ORF">D3250_01695</name>
</gene>
<dbReference type="Proteomes" id="UP000266615">
    <property type="component" value="Unassembled WGS sequence"/>
</dbReference>
<comment type="caution">
    <text evidence="2">The sequence shown here is derived from an EMBL/GenBank/DDBJ whole genome shotgun (WGS) entry which is preliminary data.</text>
</comment>
<accession>A0A3A4G2Y9</accession>
<keyword evidence="1" id="KW-1133">Transmembrane helix</keyword>
<protein>
    <submittedName>
        <fullName evidence="2">MFS transporter</fullName>
    </submittedName>
</protein>
<feature type="transmembrane region" description="Helical" evidence="1">
    <location>
        <begin position="325"/>
        <end position="347"/>
    </location>
</feature>
<feature type="transmembrane region" description="Helical" evidence="1">
    <location>
        <begin position="359"/>
        <end position="382"/>
    </location>
</feature>
<keyword evidence="3" id="KW-1185">Reference proteome</keyword>